<protein>
    <recommendedName>
        <fullName evidence="4">VCBS repeat-containing protein</fullName>
    </recommendedName>
</protein>
<name>A0A1Y0I1T3_9GAMM</name>
<evidence type="ECO:0000256" key="1">
    <source>
        <dbReference type="SAM" id="MobiDB-lite"/>
    </source>
</evidence>
<dbReference type="Proteomes" id="UP000196027">
    <property type="component" value="Chromosome"/>
</dbReference>
<keyword evidence="3" id="KW-1185">Reference proteome</keyword>
<proteinExistence type="predicted"/>
<dbReference type="KEGG" id="ome:OLMES_0306"/>
<sequence>MTRAEQQTLVRQNTTAEVSRDRTGGDDLKAGEALVLAQQVSLDIEQRDSLTYQAQSRVTGAGGDDAATKVTQHNQQLVIEQALNQVFEGQLAVFAVNGVGGGGPEVSGEASLTMNETVYHRHEQHASSSFTGTITTEDGRQIDFALHLALTHQQEWSYSQSVQIEKRQMTDPLVINFGRASAQLENTTFSFDLDADGSQDSIARLASGSGFLVFDRNGDGVANDGRELFGTQTGNGFSELAYHDQDGNQWIDENDPIFSQLSIMTVDANGEQQLQDLKSLGVGAIYLGSADGEVDLTNSHGMLVGQVKRSGMFLMEDGRVASVQELDLVKQSAEQELVSNPDTVMLGMGQFGMMEVLARGPAEESEPDETSTTEQNVFSVDITDRMNQIRAQQRAYGDAIQEANQESEKSLLVQLLKQMEAIEAGNRHKAGRAQAAYSRG</sequence>
<gene>
    <name evidence="2" type="ORF">OLMES_0306</name>
</gene>
<evidence type="ECO:0000313" key="3">
    <source>
        <dbReference type="Proteomes" id="UP000196027"/>
    </source>
</evidence>
<dbReference type="AlphaFoldDB" id="A0A1Y0I1T3"/>
<reference evidence="2 3" key="1">
    <citation type="submission" date="2017-05" db="EMBL/GenBank/DDBJ databases">
        <title>Genomic insights into alkan degradation activity of Oleiphilus messinensis.</title>
        <authorList>
            <person name="Kozyavkin S.A."/>
            <person name="Slesarev A.I."/>
            <person name="Golyshin P.N."/>
            <person name="Korzhenkov A."/>
            <person name="Golyshina O.N."/>
            <person name="Toshchakov S.V."/>
        </authorList>
    </citation>
    <scope>NUCLEOTIDE SEQUENCE [LARGE SCALE GENOMIC DNA]</scope>
    <source>
        <strain evidence="2 3">ME102</strain>
    </source>
</reference>
<feature type="region of interest" description="Disordered" evidence="1">
    <location>
        <begin position="1"/>
        <end position="26"/>
    </location>
</feature>
<evidence type="ECO:0000313" key="2">
    <source>
        <dbReference type="EMBL" id="ARU54412.1"/>
    </source>
</evidence>
<evidence type="ECO:0008006" key="4">
    <source>
        <dbReference type="Google" id="ProtNLM"/>
    </source>
</evidence>
<organism evidence="2 3">
    <name type="scientific">Oleiphilus messinensis</name>
    <dbReference type="NCBI Taxonomy" id="141451"/>
    <lineage>
        <taxon>Bacteria</taxon>
        <taxon>Pseudomonadati</taxon>
        <taxon>Pseudomonadota</taxon>
        <taxon>Gammaproteobacteria</taxon>
        <taxon>Oceanospirillales</taxon>
        <taxon>Oleiphilaceae</taxon>
        <taxon>Oleiphilus</taxon>
    </lineage>
</organism>
<dbReference type="PANTHER" id="PTHR39431">
    <property type="entry name" value="FRPA/C-RELATED PROTEIN"/>
    <property type="match status" value="1"/>
</dbReference>
<accession>A0A1Y0I1T3</accession>
<dbReference type="EMBL" id="CP021425">
    <property type="protein sequence ID" value="ARU54412.1"/>
    <property type="molecule type" value="Genomic_DNA"/>
</dbReference>
<dbReference type="PANTHER" id="PTHR39431:SF1">
    <property type="entry name" value="FRPA_C-RELATED PROTEIN"/>
    <property type="match status" value="1"/>
</dbReference>
<feature type="compositionally biased region" description="Polar residues" evidence="1">
    <location>
        <begin position="1"/>
        <end position="17"/>
    </location>
</feature>